<accession>X1C410</accession>
<proteinExistence type="predicted"/>
<sequence length="43" mass="4700">GEIVAEGPLDKIINADTLTCKYISGRLKIDVPDLRREVSNCIA</sequence>
<protein>
    <submittedName>
        <fullName evidence="1">Uncharacterized protein</fullName>
    </submittedName>
</protein>
<evidence type="ECO:0000313" key="1">
    <source>
        <dbReference type="EMBL" id="GAG88082.1"/>
    </source>
</evidence>
<name>X1C410_9ZZZZ</name>
<comment type="caution">
    <text evidence="1">The sequence shown here is derived from an EMBL/GenBank/DDBJ whole genome shotgun (WGS) entry which is preliminary data.</text>
</comment>
<dbReference type="AlphaFoldDB" id="X1C410"/>
<gene>
    <name evidence="1" type="ORF">S01H4_28747</name>
</gene>
<organism evidence="1">
    <name type="scientific">marine sediment metagenome</name>
    <dbReference type="NCBI Taxonomy" id="412755"/>
    <lineage>
        <taxon>unclassified sequences</taxon>
        <taxon>metagenomes</taxon>
        <taxon>ecological metagenomes</taxon>
    </lineage>
</organism>
<reference evidence="1" key="1">
    <citation type="journal article" date="2014" name="Front. Microbiol.">
        <title>High frequency of phylogenetically diverse reductive dehalogenase-homologous genes in deep subseafloor sedimentary metagenomes.</title>
        <authorList>
            <person name="Kawai M."/>
            <person name="Futagami T."/>
            <person name="Toyoda A."/>
            <person name="Takaki Y."/>
            <person name="Nishi S."/>
            <person name="Hori S."/>
            <person name="Arai W."/>
            <person name="Tsubouchi T."/>
            <person name="Morono Y."/>
            <person name="Uchiyama I."/>
            <person name="Ito T."/>
            <person name="Fujiyama A."/>
            <person name="Inagaki F."/>
            <person name="Takami H."/>
        </authorList>
    </citation>
    <scope>NUCLEOTIDE SEQUENCE</scope>
    <source>
        <strain evidence="1">Expedition CK06-06</strain>
    </source>
</reference>
<feature type="non-terminal residue" evidence="1">
    <location>
        <position position="1"/>
    </location>
</feature>
<dbReference type="EMBL" id="BART01014391">
    <property type="protein sequence ID" value="GAG88082.1"/>
    <property type="molecule type" value="Genomic_DNA"/>
</dbReference>